<dbReference type="GO" id="GO:0004674">
    <property type="term" value="F:protein serine/threonine kinase activity"/>
    <property type="evidence" value="ECO:0007669"/>
    <property type="project" value="UniProtKB-KW"/>
</dbReference>
<keyword evidence="6" id="KW-0812">Transmembrane</keyword>
<evidence type="ECO:0000313" key="9">
    <source>
        <dbReference type="Proteomes" id="UP000692954"/>
    </source>
</evidence>
<feature type="domain" description="Protein kinase" evidence="7">
    <location>
        <begin position="49"/>
        <end position="98"/>
    </location>
</feature>
<keyword evidence="6" id="KW-0472">Membrane</keyword>
<evidence type="ECO:0000256" key="2">
    <source>
        <dbReference type="ARBA" id="ARBA00022679"/>
    </source>
</evidence>
<evidence type="ECO:0000256" key="3">
    <source>
        <dbReference type="ARBA" id="ARBA00022741"/>
    </source>
</evidence>
<feature type="transmembrane region" description="Helical" evidence="6">
    <location>
        <begin position="259"/>
        <end position="279"/>
    </location>
</feature>
<keyword evidence="4" id="KW-0418">Kinase</keyword>
<evidence type="ECO:0000256" key="6">
    <source>
        <dbReference type="SAM" id="Phobius"/>
    </source>
</evidence>
<dbReference type="OrthoDB" id="437530at2759"/>
<evidence type="ECO:0000256" key="1">
    <source>
        <dbReference type="ARBA" id="ARBA00022527"/>
    </source>
</evidence>
<name>A0A8S1P1N5_9CILI</name>
<evidence type="ECO:0000256" key="5">
    <source>
        <dbReference type="ARBA" id="ARBA00022840"/>
    </source>
</evidence>
<keyword evidence="5" id="KW-0067">ATP-binding</keyword>
<evidence type="ECO:0000259" key="7">
    <source>
        <dbReference type="Pfam" id="PF00069"/>
    </source>
</evidence>
<dbReference type="AlphaFoldDB" id="A0A8S1P1N5"/>
<accession>A0A8S1P1N5</accession>
<reference evidence="8" key="1">
    <citation type="submission" date="2021-01" db="EMBL/GenBank/DDBJ databases">
        <authorList>
            <consortium name="Genoscope - CEA"/>
            <person name="William W."/>
        </authorList>
    </citation>
    <scope>NUCLEOTIDE SEQUENCE</scope>
</reference>
<keyword evidence="1" id="KW-0723">Serine/threonine-protein kinase</keyword>
<organism evidence="8 9">
    <name type="scientific">Paramecium sonneborni</name>
    <dbReference type="NCBI Taxonomy" id="65129"/>
    <lineage>
        <taxon>Eukaryota</taxon>
        <taxon>Sar</taxon>
        <taxon>Alveolata</taxon>
        <taxon>Ciliophora</taxon>
        <taxon>Intramacronucleata</taxon>
        <taxon>Oligohymenophorea</taxon>
        <taxon>Peniculida</taxon>
        <taxon>Parameciidae</taxon>
        <taxon>Paramecium</taxon>
    </lineage>
</organism>
<gene>
    <name evidence="8" type="ORF">PSON_ATCC_30995.1.T0670230</name>
</gene>
<dbReference type="InterPro" id="IPR000719">
    <property type="entry name" value="Prot_kinase_dom"/>
</dbReference>
<evidence type="ECO:0000256" key="4">
    <source>
        <dbReference type="ARBA" id="ARBA00022777"/>
    </source>
</evidence>
<sequence>MSQDKSSYLTPWVRRVLSNSMITLLGRTIIVFYLKGQHIQQFKQLDINLHEYIQSHSLNIKEIQSIFKQVTTSLMFIHSHGITHTDLKPENIVFANQQKYPDQLNEQENQLNQQIWEVPLKPMNIIVLSSILDNTEHLKLSCDAIPGIHQVTSGVQLALQQNYTLVYSQNKQQFRKSFYQSRQQRFNAFGYYTIYLWTNTMVHEIAIQIQNQIQFPSKSLTLKIIASNHRRLRSSQSSQLDVYNRSSLKNYLQTNSRTLILLETILIFLIYIICLINFTQFSKKIMVPTVIQINIINTTLLFLLQMQTIQYNPITKLILNGDTSPINEDDQQSDPPQKSYLNHHIALEISKNKIQRRKKSIQVITDELILWNNYLHHKFQHPDQVHHHRNGMTL</sequence>
<dbReference type="EMBL" id="CAJJDN010000067">
    <property type="protein sequence ID" value="CAD8097086.1"/>
    <property type="molecule type" value="Genomic_DNA"/>
</dbReference>
<keyword evidence="2" id="KW-0808">Transferase</keyword>
<feature type="transmembrane region" description="Helical" evidence="6">
    <location>
        <begin position="12"/>
        <end position="34"/>
    </location>
</feature>
<keyword evidence="9" id="KW-1185">Reference proteome</keyword>
<dbReference type="InterPro" id="IPR008271">
    <property type="entry name" value="Ser/Thr_kinase_AS"/>
</dbReference>
<proteinExistence type="predicted"/>
<keyword evidence="6" id="KW-1133">Transmembrane helix</keyword>
<dbReference type="GO" id="GO:0005524">
    <property type="term" value="F:ATP binding"/>
    <property type="evidence" value="ECO:0007669"/>
    <property type="project" value="UniProtKB-KW"/>
</dbReference>
<keyword evidence="3" id="KW-0547">Nucleotide-binding</keyword>
<comment type="caution">
    <text evidence="8">The sequence shown here is derived from an EMBL/GenBank/DDBJ whole genome shotgun (WGS) entry which is preliminary data.</text>
</comment>
<dbReference type="Proteomes" id="UP000692954">
    <property type="component" value="Unassembled WGS sequence"/>
</dbReference>
<evidence type="ECO:0000313" key="8">
    <source>
        <dbReference type="EMBL" id="CAD8097086.1"/>
    </source>
</evidence>
<dbReference type="PROSITE" id="PS00108">
    <property type="entry name" value="PROTEIN_KINASE_ST"/>
    <property type="match status" value="1"/>
</dbReference>
<feature type="transmembrane region" description="Helical" evidence="6">
    <location>
        <begin position="285"/>
        <end position="304"/>
    </location>
</feature>
<dbReference type="PANTHER" id="PTHR24058">
    <property type="entry name" value="DUAL SPECIFICITY PROTEIN KINASE"/>
    <property type="match status" value="1"/>
</dbReference>
<dbReference type="Pfam" id="PF00069">
    <property type="entry name" value="Pkinase"/>
    <property type="match status" value="1"/>
</dbReference>
<dbReference type="InterPro" id="IPR050494">
    <property type="entry name" value="Ser_Thr_dual-spec_kinase"/>
</dbReference>
<protein>
    <recommendedName>
        <fullName evidence="7">Protein kinase domain-containing protein</fullName>
    </recommendedName>
</protein>